<organism evidence="2 3">
    <name type="scientific">Sphingomonas colocasiae</name>
    <dbReference type="NCBI Taxonomy" id="1848973"/>
    <lineage>
        <taxon>Bacteria</taxon>
        <taxon>Pseudomonadati</taxon>
        <taxon>Pseudomonadota</taxon>
        <taxon>Alphaproteobacteria</taxon>
        <taxon>Sphingomonadales</taxon>
        <taxon>Sphingomonadaceae</taxon>
        <taxon>Sphingomonas</taxon>
    </lineage>
</organism>
<evidence type="ECO:0000256" key="1">
    <source>
        <dbReference type="SAM" id="SignalP"/>
    </source>
</evidence>
<gene>
    <name evidence="2" type="ORF">K7G82_21955</name>
</gene>
<sequence>MKSIFGWLALASCLTMTVELPANAQERSAVKQGFSLAPKSGKKILVFRPSVSVGSQSTGGMFEPNAEWTEQAKANIQAALEKLQGQLGNEVIAAPEAYGDDTRNVQEHMALFAAISRSIIEYQFFVGNRLPTKKRDNKDAVFDWSLGKGVADLPGAKDADYGIFIYNKDAYGSTGRKVLQVLALIGPGISVKSGEHQGYAGLVDLKTGDLLWLNADAAMGGDVRESLGSEKRVSQLLEQFPGSELGKP</sequence>
<comment type="caution">
    <text evidence="2">The sequence shown here is derived from an EMBL/GenBank/DDBJ whole genome shotgun (WGS) entry which is preliminary data.</text>
</comment>
<evidence type="ECO:0000313" key="2">
    <source>
        <dbReference type="EMBL" id="MBY8824983.1"/>
    </source>
</evidence>
<evidence type="ECO:0008006" key="4">
    <source>
        <dbReference type="Google" id="ProtNLM"/>
    </source>
</evidence>
<keyword evidence="3" id="KW-1185">Reference proteome</keyword>
<dbReference type="Proteomes" id="UP000706039">
    <property type="component" value="Unassembled WGS sequence"/>
</dbReference>
<protein>
    <recommendedName>
        <fullName evidence="4">DUF4136 domain-containing protein</fullName>
    </recommendedName>
</protein>
<evidence type="ECO:0000313" key="3">
    <source>
        <dbReference type="Proteomes" id="UP000706039"/>
    </source>
</evidence>
<feature type="signal peptide" evidence="1">
    <location>
        <begin position="1"/>
        <end position="24"/>
    </location>
</feature>
<feature type="chain" id="PRO_5045051529" description="DUF4136 domain-containing protein" evidence="1">
    <location>
        <begin position="25"/>
        <end position="248"/>
    </location>
</feature>
<keyword evidence="1" id="KW-0732">Signal</keyword>
<proteinExistence type="predicted"/>
<dbReference type="RefSeq" id="WP_222992092.1">
    <property type="nucleotide sequence ID" value="NZ_JAINVV010000011.1"/>
</dbReference>
<name>A0ABS7PUN2_9SPHN</name>
<reference evidence="2 3" key="1">
    <citation type="submission" date="2021-08" db="EMBL/GenBank/DDBJ databases">
        <authorList>
            <person name="Tuo L."/>
        </authorList>
    </citation>
    <scope>NUCLEOTIDE SEQUENCE [LARGE SCALE GENOMIC DNA]</scope>
    <source>
        <strain evidence="2 3">JCM 31229</strain>
    </source>
</reference>
<accession>A0ABS7PUN2</accession>
<dbReference type="EMBL" id="JAINVV010000011">
    <property type="protein sequence ID" value="MBY8824983.1"/>
    <property type="molecule type" value="Genomic_DNA"/>
</dbReference>